<evidence type="ECO:0000313" key="1">
    <source>
        <dbReference type="EMBL" id="EEI16841.1"/>
    </source>
</evidence>
<organism evidence="1 2">
    <name type="scientific">Corynebacterium lipophiloflavum (strain ATCC 700352 / DSM 44291 / CCUG 37336 / JCM 10383 / DMMZ 1944)</name>
    <dbReference type="NCBI Taxonomy" id="525263"/>
    <lineage>
        <taxon>Bacteria</taxon>
        <taxon>Bacillati</taxon>
        <taxon>Actinomycetota</taxon>
        <taxon>Actinomycetes</taxon>
        <taxon>Mycobacteriales</taxon>
        <taxon>Corynebacteriaceae</taxon>
        <taxon>Corynebacterium</taxon>
    </lineage>
</organism>
<sequence>MENDYNPSNRRFNGQGEVKTIASEYHVITTDRSGNSIDWNKPVGLLIRLHGDGAGEYTRGQASTTTWEYADEAIANNMMVIIPRTPDVASNTWWQATERAEHRAYLESLVDSVIADPNYPNINRSDIFWYGYSGGAEFLGYDFITNATNYITSGAILTGGGGKPSWYSYRHESNASDRQKRDVPISWVLGANDNGTEGMPAWGVPPNGFDAVTASKQGFEYYCSNNGAGGYTQVSASKYECNNTASGFKRATLEYLPRQNHYTVNAGEILGSYLPQRAVTTPNIVN</sequence>
<dbReference type="AlphaFoldDB" id="C0XSB7"/>
<proteinExistence type="predicted"/>
<dbReference type="OrthoDB" id="4404863at2"/>
<keyword evidence="2" id="KW-1185">Reference proteome</keyword>
<dbReference type="Gene3D" id="3.40.50.1820">
    <property type="entry name" value="alpha/beta hydrolase"/>
    <property type="match status" value="1"/>
</dbReference>
<name>C0XSB7_CORLD</name>
<reference evidence="1" key="1">
    <citation type="submission" date="2009-01" db="EMBL/GenBank/DDBJ databases">
        <authorList>
            <person name="Qin X."/>
            <person name="Bachman B."/>
            <person name="Battles P."/>
            <person name="Bell A."/>
            <person name="Bess C."/>
            <person name="Bickham C."/>
            <person name="Chaboub L."/>
            <person name="Chen D."/>
            <person name="Coyle M."/>
            <person name="Deiros D.R."/>
            <person name="Dinh H."/>
            <person name="Forbes L."/>
            <person name="Fowler G."/>
            <person name="Francisco L."/>
            <person name="Fu Q."/>
            <person name="Gubbala S."/>
            <person name="Hale W."/>
            <person name="Han Y."/>
            <person name="Hemphill L."/>
            <person name="Highlander S.K."/>
            <person name="Hirani K."/>
            <person name="Hogues M."/>
            <person name="Jackson L."/>
            <person name="Jakkamsetti A."/>
            <person name="Javaid M."/>
            <person name="Jiang H."/>
            <person name="Korchina V."/>
            <person name="Kovar C."/>
            <person name="Lara F."/>
            <person name="Lee S."/>
            <person name="Mata R."/>
            <person name="Mathew T."/>
            <person name="Moen C."/>
            <person name="Morales K."/>
            <person name="Munidasa M."/>
            <person name="Nazareth L."/>
            <person name="Ngo R."/>
            <person name="Nguyen L."/>
            <person name="Okwuonu G."/>
            <person name="Ongeri F."/>
            <person name="Patil S."/>
            <person name="Petrosino J."/>
            <person name="Pham C."/>
            <person name="Pham P."/>
            <person name="Pu L.-L."/>
            <person name="Puazo M."/>
            <person name="Raj R."/>
            <person name="Reid J."/>
            <person name="Rouhana J."/>
            <person name="Saada N."/>
            <person name="Shang Y."/>
            <person name="Simmons D."/>
            <person name="Thornton R."/>
            <person name="Warren J."/>
            <person name="Weissenberger G."/>
            <person name="Zhang J."/>
            <person name="Zhang L."/>
            <person name="Zhou C."/>
            <person name="Zhu D."/>
            <person name="Muzny D."/>
            <person name="Worley K."/>
            <person name="Gibbs R."/>
        </authorList>
    </citation>
    <scope>NUCLEOTIDE SEQUENCE [LARGE SCALE GENOMIC DNA]</scope>
    <source>
        <strain evidence="1">DSM 44291</strain>
    </source>
</reference>
<dbReference type="SUPFAM" id="SSF53474">
    <property type="entry name" value="alpha/beta-Hydrolases"/>
    <property type="match status" value="1"/>
</dbReference>
<gene>
    <name evidence="1" type="ORF">HMPREF0298_1337</name>
</gene>
<dbReference type="InterPro" id="IPR029058">
    <property type="entry name" value="AB_hydrolase_fold"/>
</dbReference>
<dbReference type="EMBL" id="ACHJ01000113">
    <property type="protein sequence ID" value="EEI16841.1"/>
    <property type="molecule type" value="Genomic_DNA"/>
</dbReference>
<evidence type="ECO:0000313" key="2">
    <source>
        <dbReference type="Proteomes" id="UP000006196"/>
    </source>
</evidence>
<comment type="caution">
    <text evidence="1">The sequence shown here is derived from an EMBL/GenBank/DDBJ whole genome shotgun (WGS) entry which is preliminary data.</text>
</comment>
<dbReference type="eggNOG" id="ENOG50337FF">
    <property type="taxonomic scope" value="Bacteria"/>
</dbReference>
<dbReference type="HOGENOM" id="CLU_083564_0_0_11"/>
<dbReference type="RefSeq" id="WP_006840063.1">
    <property type="nucleotide sequence ID" value="NZ_GG667192.1"/>
</dbReference>
<dbReference type="STRING" id="525263.HMPREF0298_1337"/>
<accession>C0XSB7</accession>
<dbReference type="Proteomes" id="UP000006196">
    <property type="component" value="Unassembled WGS sequence"/>
</dbReference>
<protein>
    <submittedName>
        <fullName evidence="1">Uncharacterized protein</fullName>
    </submittedName>
</protein>